<evidence type="ECO:0000313" key="6">
    <source>
        <dbReference type="Proteomes" id="UP000714275"/>
    </source>
</evidence>
<keyword evidence="2" id="KW-0378">Hydrolase</keyword>
<dbReference type="GO" id="GO:0016042">
    <property type="term" value="P:lipid catabolic process"/>
    <property type="evidence" value="ECO:0007669"/>
    <property type="project" value="UniProtKB-KW"/>
</dbReference>
<dbReference type="InterPro" id="IPR029058">
    <property type="entry name" value="AB_hydrolase_fold"/>
</dbReference>
<dbReference type="SUPFAM" id="SSF53474">
    <property type="entry name" value="alpha/beta-Hydrolases"/>
    <property type="match status" value="1"/>
</dbReference>
<proteinExistence type="predicted"/>
<accession>A0A9P7A7K6</accession>
<dbReference type="EMBL" id="JABBWD010000002">
    <property type="protein sequence ID" value="KAG1783125.1"/>
    <property type="molecule type" value="Genomic_DNA"/>
</dbReference>
<keyword evidence="3" id="KW-0442">Lipid degradation</keyword>
<reference evidence="5" key="1">
    <citation type="journal article" date="2020" name="New Phytol.">
        <title>Comparative genomics reveals dynamic genome evolution in host specialist ectomycorrhizal fungi.</title>
        <authorList>
            <person name="Lofgren L.A."/>
            <person name="Nguyen N.H."/>
            <person name="Vilgalys R."/>
            <person name="Ruytinx J."/>
            <person name="Liao H.L."/>
            <person name="Branco S."/>
            <person name="Kuo A."/>
            <person name="LaButti K."/>
            <person name="Lipzen A."/>
            <person name="Andreopoulos W."/>
            <person name="Pangilinan J."/>
            <person name="Riley R."/>
            <person name="Hundley H."/>
            <person name="Na H."/>
            <person name="Barry K."/>
            <person name="Grigoriev I.V."/>
            <person name="Stajich J.E."/>
            <person name="Kennedy P.G."/>
        </authorList>
    </citation>
    <scope>NUCLEOTIDE SEQUENCE</scope>
    <source>
        <strain evidence="5">DOB743</strain>
    </source>
</reference>
<organism evidence="5 6">
    <name type="scientific">Suillus placidus</name>
    <dbReference type="NCBI Taxonomy" id="48579"/>
    <lineage>
        <taxon>Eukaryota</taxon>
        <taxon>Fungi</taxon>
        <taxon>Dikarya</taxon>
        <taxon>Basidiomycota</taxon>
        <taxon>Agaricomycotina</taxon>
        <taxon>Agaricomycetes</taxon>
        <taxon>Agaricomycetidae</taxon>
        <taxon>Boletales</taxon>
        <taxon>Suillineae</taxon>
        <taxon>Suillaceae</taxon>
        <taxon>Suillus</taxon>
    </lineage>
</organism>
<name>A0A9P7A7K6_9AGAM</name>
<evidence type="ECO:0000256" key="2">
    <source>
        <dbReference type="ARBA" id="ARBA00022801"/>
    </source>
</evidence>
<comment type="caution">
    <text evidence="5">The sequence shown here is derived from an EMBL/GenBank/DDBJ whole genome shotgun (WGS) entry which is preliminary data.</text>
</comment>
<dbReference type="Gene3D" id="3.40.50.1820">
    <property type="entry name" value="alpha/beta hydrolase"/>
    <property type="match status" value="1"/>
</dbReference>
<dbReference type="OrthoDB" id="2363873at2759"/>
<dbReference type="PANTHER" id="PTHR10272">
    <property type="entry name" value="PLATELET-ACTIVATING FACTOR ACETYLHYDROLASE"/>
    <property type="match status" value="1"/>
</dbReference>
<evidence type="ECO:0000256" key="4">
    <source>
        <dbReference type="ARBA" id="ARBA00023098"/>
    </source>
</evidence>
<dbReference type="EC" id="3.1.1.47" evidence="1"/>
<dbReference type="AlphaFoldDB" id="A0A9P7A7K6"/>
<dbReference type="GO" id="GO:0003847">
    <property type="term" value="F:1-alkyl-2-acetylglycerophosphocholine esterase activity"/>
    <property type="evidence" value="ECO:0007669"/>
    <property type="project" value="UniProtKB-EC"/>
</dbReference>
<keyword evidence="6" id="KW-1185">Reference proteome</keyword>
<dbReference type="PANTHER" id="PTHR10272:SF0">
    <property type="entry name" value="PLATELET-ACTIVATING FACTOR ACETYLHYDROLASE"/>
    <property type="match status" value="1"/>
</dbReference>
<keyword evidence="4" id="KW-0443">Lipid metabolism</keyword>
<gene>
    <name evidence="5" type="ORF">EV702DRAFT_959689</name>
</gene>
<sequence length="461" mass="51400">MLFLPESNGRFPVGATTFKLPVSTKVLGTAKIRRHGHSDDGPSVKPALQLDEVVFTAYYPADVKGSNIKKGLDWLLRPLRVSLNGYARYSGRSFGSSWISTWLLWPIMYIYGRLLKIPVYPNAPLLRQRLTVSPVHTRSETRPSSWPLVIFSHGLGGSQTAYSQLCTRLASSGRVVLAVQHCDGSGHAFISSTTGPGLYVREKDLIWTSDNEKTMLNFRQQQLTFRRHEIYLAFHSFKQLIQDGYQGSSHGLQSIDNKFIDWSSWSNDDDTKAVECEKDVLLAGHSFGGATVATVQFTILSTDPPADLSAPIPVHKALILDPWLEPIPSPGPFPPPQGSGDALPQLLVINSEKFSLWKDHFARLIGVVQAWEPEKRRVLTILRSQHESFSDFPLLPLVSRRPARIVMDRIVELSEAFIDGNVDTFVDETATRKMEIRIVGKKPDGSPQRQLVGEVGELIAH</sequence>
<evidence type="ECO:0000313" key="5">
    <source>
        <dbReference type="EMBL" id="KAG1783125.1"/>
    </source>
</evidence>
<protein>
    <recommendedName>
        <fullName evidence="1">1-alkyl-2-acetylglycerophosphocholine esterase</fullName>
        <ecNumber evidence="1">3.1.1.47</ecNumber>
    </recommendedName>
</protein>
<evidence type="ECO:0000256" key="3">
    <source>
        <dbReference type="ARBA" id="ARBA00022963"/>
    </source>
</evidence>
<dbReference type="Proteomes" id="UP000714275">
    <property type="component" value="Unassembled WGS sequence"/>
</dbReference>
<evidence type="ECO:0000256" key="1">
    <source>
        <dbReference type="ARBA" id="ARBA00013201"/>
    </source>
</evidence>
<dbReference type="Pfam" id="PF03403">
    <property type="entry name" value="PAF-AH_p_II"/>
    <property type="match status" value="1"/>
</dbReference>